<keyword evidence="9" id="KW-1185">Reference proteome</keyword>
<sequence>MVRVVLFLVLLGLLAFGAAWVADQPGTVSIVWLGRHIEFEVLTGIVALVAAAAVAMALIAIAKWLLTSPAMARRAMRRRRARKGSEAVTRGILAVGAGDRRAAERHAHDAEKFAPGQPLTLLLKAQTAQLSGDRGGAEQAFRTMVESQETRLLGLRGLYVEAQRRGDQPAARAIAEEAVKDAPSAAWASQAVLESQTLAGDWDGALTSIERQYAARTIDREKAKRLRAVLLTAKAMAAEDHDPAGAKALALEAHGLAPTLVPAAVVAGRLLAADGDARKASRVLEASWKATPHPDIAEVFAHARRGDSRLDELKRVEHLARLVPSHPEGAMAVARAAIDAGEFERARKALEPLVADSPTQRACLLMAELSAKDGGDHGRAREWMARALRAARDPVWTADGQASDVWFPASLVSGRLDAFEWKVPVAEIGGPVLQVDDVLADHHESEQPAVMIEAQAVEAKTIEAVPVTPEVVPAPPAEPVAAPAPAAATTPAEAEPAAPQTLVSAQKPRPVPTETVFPIARPPDDPGPDLAAKPKRASLFGG</sequence>
<dbReference type="EMBL" id="PZZL01000003">
    <property type="protein sequence ID" value="PTM60445.1"/>
    <property type="molecule type" value="Genomic_DNA"/>
</dbReference>
<dbReference type="GO" id="GO:0016020">
    <property type="term" value="C:membrane"/>
    <property type="evidence" value="ECO:0007669"/>
    <property type="project" value="UniProtKB-SubCell"/>
</dbReference>
<evidence type="ECO:0000256" key="4">
    <source>
        <dbReference type="ARBA" id="ARBA00023136"/>
    </source>
</evidence>
<accession>A0A2T4ZEZ5</accession>
<feature type="domain" description="HemY N-terminal" evidence="7">
    <location>
        <begin position="26"/>
        <end position="132"/>
    </location>
</feature>
<protein>
    <submittedName>
        <fullName evidence="8">HemY protein</fullName>
    </submittedName>
</protein>
<keyword evidence="3 6" id="KW-1133">Transmembrane helix</keyword>
<feature type="transmembrane region" description="Helical" evidence="6">
    <location>
        <begin position="45"/>
        <end position="66"/>
    </location>
</feature>
<feature type="region of interest" description="Disordered" evidence="5">
    <location>
        <begin position="476"/>
        <end position="542"/>
    </location>
</feature>
<evidence type="ECO:0000256" key="1">
    <source>
        <dbReference type="ARBA" id="ARBA00004370"/>
    </source>
</evidence>
<evidence type="ECO:0000256" key="5">
    <source>
        <dbReference type="SAM" id="MobiDB-lite"/>
    </source>
</evidence>
<comment type="caution">
    <text evidence="8">The sequence shown here is derived from an EMBL/GenBank/DDBJ whole genome shotgun (WGS) entry which is preliminary data.</text>
</comment>
<dbReference type="AlphaFoldDB" id="A0A2T4ZEZ5"/>
<evidence type="ECO:0000256" key="6">
    <source>
        <dbReference type="SAM" id="Phobius"/>
    </source>
</evidence>
<keyword evidence="4 6" id="KW-0472">Membrane</keyword>
<evidence type="ECO:0000313" key="8">
    <source>
        <dbReference type="EMBL" id="PTM60445.1"/>
    </source>
</evidence>
<dbReference type="OrthoDB" id="9798343at2"/>
<proteinExistence type="predicted"/>
<dbReference type="RefSeq" id="WP_108176253.1">
    <property type="nucleotide sequence ID" value="NZ_PZZL01000003.1"/>
</dbReference>
<organism evidence="8 9">
    <name type="scientific">Phreatobacter oligotrophus</name>
    <dbReference type="NCBI Taxonomy" id="1122261"/>
    <lineage>
        <taxon>Bacteria</taxon>
        <taxon>Pseudomonadati</taxon>
        <taxon>Pseudomonadota</taxon>
        <taxon>Alphaproteobacteria</taxon>
        <taxon>Hyphomicrobiales</taxon>
        <taxon>Phreatobacteraceae</taxon>
        <taxon>Phreatobacter</taxon>
    </lineage>
</organism>
<dbReference type="SUPFAM" id="SSF48452">
    <property type="entry name" value="TPR-like"/>
    <property type="match status" value="2"/>
</dbReference>
<dbReference type="InterPro" id="IPR010817">
    <property type="entry name" value="HemY_N"/>
</dbReference>
<comment type="subcellular location">
    <subcellularLocation>
        <location evidence="1">Membrane</location>
    </subcellularLocation>
</comment>
<evidence type="ECO:0000313" key="9">
    <source>
        <dbReference type="Proteomes" id="UP000241808"/>
    </source>
</evidence>
<evidence type="ECO:0000259" key="7">
    <source>
        <dbReference type="Pfam" id="PF07219"/>
    </source>
</evidence>
<dbReference type="InterPro" id="IPR016982">
    <property type="entry name" value="Mms48"/>
</dbReference>
<dbReference type="PIRSF" id="PIRSF031802">
    <property type="entry name" value="UCP031802"/>
    <property type="match status" value="1"/>
</dbReference>
<dbReference type="Pfam" id="PF07219">
    <property type="entry name" value="HemY_N"/>
    <property type="match status" value="1"/>
</dbReference>
<dbReference type="InterPro" id="IPR011990">
    <property type="entry name" value="TPR-like_helical_dom_sf"/>
</dbReference>
<dbReference type="Proteomes" id="UP000241808">
    <property type="component" value="Unassembled WGS sequence"/>
</dbReference>
<feature type="compositionally biased region" description="Low complexity" evidence="5">
    <location>
        <begin position="479"/>
        <end position="499"/>
    </location>
</feature>
<keyword evidence="2 6" id="KW-0812">Transmembrane</keyword>
<evidence type="ECO:0000256" key="2">
    <source>
        <dbReference type="ARBA" id="ARBA00022692"/>
    </source>
</evidence>
<gene>
    <name evidence="8" type="ORF">C8P69_103378</name>
</gene>
<name>A0A2T4ZEZ5_9HYPH</name>
<reference evidence="8 9" key="1">
    <citation type="submission" date="2018-04" db="EMBL/GenBank/DDBJ databases">
        <title>Genomic Encyclopedia of Archaeal and Bacterial Type Strains, Phase II (KMG-II): from individual species to whole genera.</title>
        <authorList>
            <person name="Goeker M."/>
        </authorList>
    </citation>
    <scope>NUCLEOTIDE SEQUENCE [LARGE SCALE GENOMIC DNA]</scope>
    <source>
        <strain evidence="8 9">DSM 25521</strain>
    </source>
</reference>
<dbReference type="Gene3D" id="1.25.40.10">
    <property type="entry name" value="Tetratricopeptide repeat domain"/>
    <property type="match status" value="1"/>
</dbReference>
<evidence type="ECO:0000256" key="3">
    <source>
        <dbReference type="ARBA" id="ARBA00022989"/>
    </source>
</evidence>